<protein>
    <recommendedName>
        <fullName evidence="3">Phage protein</fullName>
    </recommendedName>
</protein>
<dbReference type="OrthoDB" id="2739877at2"/>
<evidence type="ECO:0008006" key="3">
    <source>
        <dbReference type="Google" id="ProtNLM"/>
    </source>
</evidence>
<proteinExistence type="predicted"/>
<comment type="caution">
    <text evidence="1">The sequence shown here is derived from an EMBL/GenBank/DDBJ whole genome shotgun (WGS) entry which is preliminary data.</text>
</comment>
<sequence length="69" mass="8224">MITITNVQLAELYMLYRNRKKAYKEMKSSSLESLNAYLSCEKNLQLVKLEMSRRGLTKKEMKDLYKEVQ</sequence>
<name>A0A1C0Y8D7_9BACL</name>
<dbReference type="RefSeq" id="WP_066466605.1">
    <property type="nucleotide sequence ID" value="NZ_MATO01000089.1"/>
</dbReference>
<reference evidence="1 2" key="1">
    <citation type="submission" date="2016-07" db="EMBL/GenBank/DDBJ databases">
        <title>Caryophanon latum genome sequencing.</title>
        <authorList>
            <person name="Verma A."/>
            <person name="Pal Y."/>
            <person name="Krishnamurthi S."/>
        </authorList>
    </citation>
    <scope>NUCLEOTIDE SEQUENCE [LARGE SCALE GENOMIC DNA]</scope>
    <source>
        <strain evidence="1 2">DSM 14151</strain>
    </source>
</reference>
<evidence type="ECO:0000313" key="2">
    <source>
        <dbReference type="Proteomes" id="UP000093482"/>
    </source>
</evidence>
<gene>
    <name evidence="1" type="ORF">A6K76_03395</name>
</gene>
<dbReference type="Proteomes" id="UP000093482">
    <property type="component" value="Unassembled WGS sequence"/>
</dbReference>
<dbReference type="EMBL" id="MATO01000089">
    <property type="protein sequence ID" value="OCS83432.1"/>
    <property type="molecule type" value="Genomic_DNA"/>
</dbReference>
<organism evidence="1 2">
    <name type="scientific">Caryophanon latum</name>
    <dbReference type="NCBI Taxonomy" id="33977"/>
    <lineage>
        <taxon>Bacteria</taxon>
        <taxon>Bacillati</taxon>
        <taxon>Bacillota</taxon>
        <taxon>Bacilli</taxon>
        <taxon>Bacillales</taxon>
        <taxon>Caryophanaceae</taxon>
        <taxon>Caryophanon</taxon>
    </lineage>
</organism>
<evidence type="ECO:0000313" key="1">
    <source>
        <dbReference type="EMBL" id="OCS83432.1"/>
    </source>
</evidence>
<keyword evidence="2" id="KW-1185">Reference proteome</keyword>
<accession>A0A1C0Y8D7</accession>
<dbReference type="AlphaFoldDB" id="A0A1C0Y8D7"/>